<feature type="compositionally biased region" description="Low complexity" evidence="1">
    <location>
        <begin position="65"/>
        <end position="79"/>
    </location>
</feature>
<dbReference type="Proteomes" id="UP001375240">
    <property type="component" value="Unassembled WGS sequence"/>
</dbReference>
<evidence type="ECO:0000256" key="1">
    <source>
        <dbReference type="SAM" id="MobiDB-lite"/>
    </source>
</evidence>
<evidence type="ECO:0000313" key="2">
    <source>
        <dbReference type="EMBL" id="KAK6344272.1"/>
    </source>
</evidence>
<feature type="region of interest" description="Disordered" evidence="1">
    <location>
        <begin position="149"/>
        <end position="169"/>
    </location>
</feature>
<proteinExistence type="predicted"/>
<organism evidence="2 3">
    <name type="scientific">Orbilia brochopaga</name>
    <dbReference type="NCBI Taxonomy" id="3140254"/>
    <lineage>
        <taxon>Eukaryota</taxon>
        <taxon>Fungi</taxon>
        <taxon>Dikarya</taxon>
        <taxon>Ascomycota</taxon>
        <taxon>Pezizomycotina</taxon>
        <taxon>Orbiliomycetes</taxon>
        <taxon>Orbiliales</taxon>
        <taxon>Orbiliaceae</taxon>
        <taxon>Orbilia</taxon>
    </lineage>
</organism>
<comment type="caution">
    <text evidence="2">The sequence shown here is derived from an EMBL/GenBank/DDBJ whole genome shotgun (WGS) entry which is preliminary data.</text>
</comment>
<evidence type="ECO:0000313" key="3">
    <source>
        <dbReference type="Proteomes" id="UP001375240"/>
    </source>
</evidence>
<keyword evidence="3" id="KW-1185">Reference proteome</keyword>
<sequence length="339" mass="38070">MPGKKSSKPARSSKKDNTKGSSRFMDKVMKKLRSLKPGRTRIFFVRRHGPQKKPAKKASSGTRKPQSQNVPQTTTNTTPLIRCDSPVIQLPDSVATPREVPTDGAATELFDITPLEIKLADYLASEPDLTDEGIALPTEDNITTISVDASQHSSSTIAEANSDTENTEPLTLTTPFNLWKELMQTVDEIGVTRDQVNGDILRGFIADERQSALWDDDRAIAMFTRERDAYEAAIAYIVCVTSKAPKPRNAKQKQAWDALTGYDFRLSAVVKYLEKSILQMKEEKEKCRVRGHQGRERKAADLIRALEETLDGVEELKDAIVRRLLGKLEDVFFRTKRYD</sequence>
<protein>
    <submittedName>
        <fullName evidence="2">Uncharacterized protein</fullName>
    </submittedName>
</protein>
<dbReference type="EMBL" id="JAVHNQ010000006">
    <property type="protein sequence ID" value="KAK6344272.1"/>
    <property type="molecule type" value="Genomic_DNA"/>
</dbReference>
<gene>
    <name evidence="2" type="ORF">TWF696_007914</name>
</gene>
<feature type="compositionally biased region" description="Polar residues" evidence="1">
    <location>
        <begin position="149"/>
        <end position="163"/>
    </location>
</feature>
<feature type="compositionally biased region" description="Basic residues" evidence="1">
    <location>
        <begin position="30"/>
        <end position="56"/>
    </location>
</feature>
<dbReference type="AlphaFoldDB" id="A0AAV9UPY9"/>
<feature type="compositionally biased region" description="Basic residues" evidence="1">
    <location>
        <begin position="1"/>
        <end position="12"/>
    </location>
</feature>
<reference evidence="2 3" key="1">
    <citation type="submission" date="2019-10" db="EMBL/GenBank/DDBJ databases">
        <authorList>
            <person name="Palmer J.M."/>
        </authorList>
    </citation>
    <scope>NUCLEOTIDE SEQUENCE [LARGE SCALE GENOMIC DNA]</scope>
    <source>
        <strain evidence="2 3">TWF696</strain>
    </source>
</reference>
<name>A0AAV9UPY9_9PEZI</name>
<feature type="region of interest" description="Disordered" evidence="1">
    <location>
        <begin position="1"/>
        <end position="79"/>
    </location>
</feature>
<feature type="compositionally biased region" description="Basic and acidic residues" evidence="1">
    <location>
        <begin position="13"/>
        <end position="29"/>
    </location>
</feature>
<accession>A0AAV9UPY9</accession>